<evidence type="ECO:0000256" key="1">
    <source>
        <dbReference type="SAM" id="Phobius"/>
    </source>
</evidence>
<dbReference type="STRING" id="247523.B0W48_05170"/>
<gene>
    <name evidence="2" type="ORF">B0W48_05170</name>
</gene>
<name>A0A1Q2GVU4_9GAMM</name>
<evidence type="ECO:0000313" key="3">
    <source>
        <dbReference type="Proteomes" id="UP000188243"/>
    </source>
</evidence>
<dbReference type="KEGG" id="paln:B0W48_05170"/>
<keyword evidence="1" id="KW-1133">Transmembrane helix</keyword>
<reference evidence="2 3" key="1">
    <citation type="submission" date="2017-02" db="EMBL/GenBank/DDBJ databases">
        <title>Complete genome sequence of the cold-active Pseudoalteromonas aliena strain EH1 isolated from Arctic seawater.</title>
        <authorList>
            <person name="Kim E."/>
            <person name="Heo E."/>
            <person name="Kim H."/>
            <person name="Kim D."/>
        </authorList>
    </citation>
    <scope>NUCLEOTIDE SEQUENCE [LARGE SCALE GENOMIC DNA]</scope>
    <source>
        <strain evidence="2 3">EH1</strain>
    </source>
</reference>
<dbReference type="RefSeq" id="WP_077535939.1">
    <property type="nucleotide sequence ID" value="NZ_CP019628.1"/>
</dbReference>
<sequence>MSDVTPFLYIAVLAFYFLHKNEEGKILVPIIAFAAIPLFTNDYWLWFKVSIGLGIYVLMVEKAKAGYTGAGAVLAFAAFFIAAYLVSALMHTVMFMVADISF</sequence>
<dbReference type="EMBL" id="CP019628">
    <property type="protein sequence ID" value="AQP99248.1"/>
    <property type="molecule type" value="Genomic_DNA"/>
</dbReference>
<organism evidence="2 3">
    <name type="scientific">Pseudoalteromonas aliena</name>
    <dbReference type="NCBI Taxonomy" id="247523"/>
    <lineage>
        <taxon>Bacteria</taxon>
        <taxon>Pseudomonadati</taxon>
        <taxon>Pseudomonadota</taxon>
        <taxon>Gammaproteobacteria</taxon>
        <taxon>Alteromonadales</taxon>
        <taxon>Pseudoalteromonadaceae</taxon>
        <taxon>Pseudoalteromonas</taxon>
    </lineage>
</organism>
<feature type="transmembrane region" description="Helical" evidence="1">
    <location>
        <begin position="72"/>
        <end position="98"/>
    </location>
</feature>
<protein>
    <submittedName>
        <fullName evidence="2">Uncharacterized protein</fullName>
    </submittedName>
</protein>
<accession>A0A1Q2GVU4</accession>
<feature type="transmembrane region" description="Helical" evidence="1">
    <location>
        <begin position="43"/>
        <end position="60"/>
    </location>
</feature>
<dbReference type="AlphaFoldDB" id="A0A1Q2GVU4"/>
<evidence type="ECO:0000313" key="2">
    <source>
        <dbReference type="EMBL" id="AQP99248.1"/>
    </source>
</evidence>
<dbReference type="Proteomes" id="UP000188243">
    <property type="component" value="Chromosome"/>
</dbReference>
<keyword evidence="1" id="KW-0812">Transmembrane</keyword>
<keyword evidence="1" id="KW-0472">Membrane</keyword>
<proteinExistence type="predicted"/>